<sequence>MNPLQTKTKHQVITIEDERIENIYNAIKYLEGINYNISKMHFKDVDRFLDEFNQIKSKYEKMKKDIEHYQKILDRQESIPDNYYEIEEKLKTYKKELQEKIGTDFEEIIKFLKGELNDFNVNEKTLKNFVIYLKPLIKEVLNL</sequence>
<dbReference type="AlphaFoldDB" id="F6BEX1"/>
<accession>F6BEX1</accession>
<dbReference type="STRING" id="880724.Metig_0147"/>
<feature type="coiled-coil region" evidence="1">
    <location>
        <begin position="45"/>
        <end position="79"/>
    </location>
</feature>
<gene>
    <name evidence="2" type="ordered locus">Metig_0147</name>
</gene>
<organism evidence="3">
    <name type="scientific">Methanotorris igneus (strain DSM 5666 / JCM 11834 / Kol 5)</name>
    <dbReference type="NCBI Taxonomy" id="880724"/>
    <lineage>
        <taxon>Archaea</taxon>
        <taxon>Methanobacteriati</taxon>
        <taxon>Methanobacteriota</taxon>
        <taxon>Methanomada group</taxon>
        <taxon>Methanococci</taxon>
        <taxon>Methanococcales</taxon>
        <taxon>Methanocaldococcaceae</taxon>
        <taxon>Methanotorris</taxon>
    </lineage>
</organism>
<evidence type="ECO:0000256" key="1">
    <source>
        <dbReference type="SAM" id="Coils"/>
    </source>
</evidence>
<name>F6BEX1_METIK</name>
<keyword evidence="3" id="KW-1185">Reference proteome</keyword>
<proteinExistence type="predicted"/>
<reference evidence="2 3" key="1">
    <citation type="submission" date="2011-05" db="EMBL/GenBank/DDBJ databases">
        <title>Complete sequence of Methanotorris igneus Kol 5.</title>
        <authorList>
            <consortium name="US DOE Joint Genome Institute"/>
            <person name="Lucas S."/>
            <person name="Han J."/>
            <person name="Lapidus A."/>
            <person name="Cheng J.-F."/>
            <person name="Goodwin L."/>
            <person name="Pitluck S."/>
            <person name="Peters L."/>
            <person name="Mikhailova N."/>
            <person name="Chertkov O."/>
            <person name="Han C."/>
            <person name="Tapia R."/>
            <person name="Land M."/>
            <person name="Hauser L."/>
            <person name="Kyrpides N."/>
            <person name="Ivanova N."/>
            <person name="Pagani I."/>
            <person name="Sieprawska-Lupa M."/>
            <person name="Whitman W."/>
            <person name="Woyke T."/>
        </authorList>
    </citation>
    <scope>NUCLEOTIDE SEQUENCE [LARGE SCALE GENOMIC DNA]</scope>
    <source>
        <strain evidence="3">DSM 5666 / JCM 11834 / Kol 5</strain>
    </source>
</reference>
<keyword evidence="1" id="KW-0175">Coiled coil</keyword>
<dbReference type="HOGENOM" id="CLU_1801701_0_0_2"/>
<dbReference type="KEGG" id="mig:Metig_0147"/>
<dbReference type="EMBL" id="CP002737">
    <property type="protein sequence ID" value="AEF95707.1"/>
    <property type="molecule type" value="Genomic_DNA"/>
</dbReference>
<protein>
    <submittedName>
        <fullName evidence="2">Uncharacterized protein</fullName>
    </submittedName>
</protein>
<evidence type="ECO:0000313" key="3">
    <source>
        <dbReference type="Proteomes" id="UP000009227"/>
    </source>
</evidence>
<dbReference type="Proteomes" id="UP000009227">
    <property type="component" value="Chromosome"/>
</dbReference>
<evidence type="ECO:0000313" key="2">
    <source>
        <dbReference type="EMBL" id="AEF95707.1"/>
    </source>
</evidence>